<evidence type="ECO:0000313" key="4">
    <source>
        <dbReference type="Proteomes" id="UP001500729"/>
    </source>
</evidence>
<reference evidence="3 4" key="1">
    <citation type="journal article" date="2019" name="Int. J. Syst. Evol. Microbiol.">
        <title>The Global Catalogue of Microorganisms (GCM) 10K type strain sequencing project: providing services to taxonomists for standard genome sequencing and annotation.</title>
        <authorList>
            <consortium name="The Broad Institute Genomics Platform"/>
            <consortium name="The Broad Institute Genome Sequencing Center for Infectious Disease"/>
            <person name="Wu L."/>
            <person name="Ma J."/>
        </authorList>
    </citation>
    <scope>NUCLEOTIDE SEQUENCE [LARGE SCALE GENOMIC DNA]</scope>
    <source>
        <strain evidence="3 4">JCM 10303</strain>
    </source>
</reference>
<dbReference type="EMBL" id="BAAAGS010000011">
    <property type="protein sequence ID" value="GAA0522258.1"/>
    <property type="molecule type" value="Genomic_DNA"/>
</dbReference>
<dbReference type="InterPro" id="IPR050855">
    <property type="entry name" value="NDM-1-like"/>
</dbReference>
<dbReference type="PANTHER" id="PTHR42951:SF17">
    <property type="entry name" value="METALLO-BETA-LACTAMASE DOMAIN-CONTAINING PROTEIN"/>
    <property type="match status" value="1"/>
</dbReference>
<dbReference type="Pfam" id="PF00753">
    <property type="entry name" value="Lactamase_B"/>
    <property type="match status" value="1"/>
</dbReference>
<dbReference type="InterPro" id="IPR001279">
    <property type="entry name" value="Metallo-B-lactamas"/>
</dbReference>
<feature type="region of interest" description="Disordered" evidence="1">
    <location>
        <begin position="132"/>
        <end position="152"/>
    </location>
</feature>
<evidence type="ECO:0000256" key="1">
    <source>
        <dbReference type="SAM" id="MobiDB-lite"/>
    </source>
</evidence>
<proteinExistence type="predicted"/>
<accession>A0ABN1CMT9</accession>
<gene>
    <name evidence="3" type="ORF">GCM10009533_21770</name>
</gene>
<dbReference type="SUPFAM" id="SSF56281">
    <property type="entry name" value="Metallo-hydrolase/oxidoreductase"/>
    <property type="match status" value="1"/>
</dbReference>
<sequence>MCGNREPLYRAVVDIVEVVPGLHRIRLSGTPAYLLNAYLWLDEREVTLIDAGDLGHGPQILSALERVGRSPEELRRIVLTHFHVDHTGAAAELAEATGATVVAGAADAPFVRGELPGPPPVLTDAERPLFEQATPEGKSPQGPPCRVDREVSEGDSLPFAGGCTVLEIPGHTPGSIGLHLPRQRVLLTGDTVAGSAGGPPILGGFDVDRERAWRSLRRLAELDVDVACFGHGDPFHGDVRAALRNAEDPLG</sequence>
<dbReference type="Proteomes" id="UP001500729">
    <property type="component" value="Unassembled WGS sequence"/>
</dbReference>
<organism evidence="3 4">
    <name type="scientific">Saccharopolyspora erythraea</name>
    <name type="common">Streptomyces erythraeus</name>
    <dbReference type="NCBI Taxonomy" id="1836"/>
    <lineage>
        <taxon>Bacteria</taxon>
        <taxon>Bacillati</taxon>
        <taxon>Actinomycetota</taxon>
        <taxon>Actinomycetes</taxon>
        <taxon>Pseudonocardiales</taxon>
        <taxon>Pseudonocardiaceae</taxon>
        <taxon>Saccharopolyspora</taxon>
    </lineage>
</organism>
<protein>
    <submittedName>
        <fullName evidence="3">MBL fold metallo-hydrolase</fullName>
    </submittedName>
</protein>
<keyword evidence="4" id="KW-1185">Reference proteome</keyword>
<dbReference type="Gene3D" id="3.60.15.10">
    <property type="entry name" value="Ribonuclease Z/Hydroxyacylglutathione hydrolase-like"/>
    <property type="match status" value="1"/>
</dbReference>
<name>A0ABN1CMT9_SACER</name>
<dbReference type="SMART" id="SM00849">
    <property type="entry name" value="Lactamase_B"/>
    <property type="match status" value="1"/>
</dbReference>
<dbReference type="PANTHER" id="PTHR42951">
    <property type="entry name" value="METALLO-BETA-LACTAMASE DOMAIN-CONTAINING"/>
    <property type="match status" value="1"/>
</dbReference>
<feature type="domain" description="Metallo-beta-lactamase" evidence="2">
    <location>
        <begin position="34"/>
        <end position="231"/>
    </location>
</feature>
<comment type="caution">
    <text evidence="3">The sequence shown here is derived from an EMBL/GenBank/DDBJ whole genome shotgun (WGS) entry which is preliminary data.</text>
</comment>
<dbReference type="CDD" id="cd07721">
    <property type="entry name" value="yflN-like_MBL-fold"/>
    <property type="match status" value="1"/>
</dbReference>
<evidence type="ECO:0000259" key="2">
    <source>
        <dbReference type="SMART" id="SM00849"/>
    </source>
</evidence>
<evidence type="ECO:0000313" key="3">
    <source>
        <dbReference type="EMBL" id="GAA0522258.1"/>
    </source>
</evidence>
<dbReference type="InterPro" id="IPR036866">
    <property type="entry name" value="RibonucZ/Hydroxyglut_hydro"/>
</dbReference>